<name>A0A1G8AYM9_9PROT</name>
<dbReference type="InterPro" id="IPR020904">
    <property type="entry name" value="Sc_DH/Rdtase_CS"/>
</dbReference>
<dbReference type="STRING" id="83401.SAMN05421742_105152"/>
<dbReference type="PANTHER" id="PTHR43669:SF3">
    <property type="entry name" value="ALCOHOL DEHYDROGENASE, PUTATIVE (AFU_ORTHOLOGUE AFUA_3G03445)-RELATED"/>
    <property type="match status" value="1"/>
</dbReference>
<dbReference type="PRINTS" id="PR00081">
    <property type="entry name" value="GDHRDH"/>
</dbReference>
<dbReference type="GO" id="GO:0016491">
    <property type="term" value="F:oxidoreductase activity"/>
    <property type="evidence" value="ECO:0007669"/>
    <property type="project" value="UniProtKB-KW"/>
</dbReference>
<dbReference type="InterPro" id="IPR002347">
    <property type="entry name" value="SDR_fam"/>
</dbReference>
<dbReference type="SUPFAM" id="SSF51735">
    <property type="entry name" value="NAD(P)-binding Rossmann-fold domains"/>
    <property type="match status" value="1"/>
</dbReference>
<evidence type="ECO:0000313" key="4">
    <source>
        <dbReference type="Proteomes" id="UP000217076"/>
    </source>
</evidence>
<dbReference type="RefSeq" id="WP_218119523.1">
    <property type="nucleotide sequence ID" value="NZ_FNCV01000005.1"/>
</dbReference>
<dbReference type="Gene3D" id="3.40.50.720">
    <property type="entry name" value="NAD(P)-binding Rossmann-like Domain"/>
    <property type="match status" value="1"/>
</dbReference>
<evidence type="ECO:0000256" key="2">
    <source>
        <dbReference type="ARBA" id="ARBA00023002"/>
    </source>
</evidence>
<dbReference type="PROSITE" id="PS00061">
    <property type="entry name" value="ADH_SHORT"/>
    <property type="match status" value="1"/>
</dbReference>
<dbReference type="Proteomes" id="UP000217076">
    <property type="component" value="Unassembled WGS sequence"/>
</dbReference>
<dbReference type="AlphaFoldDB" id="A0A1G8AYM9"/>
<protein>
    <submittedName>
        <fullName evidence="3">NAD(P)-dependent dehydrogenase, short-chain alcohol dehydrogenase family</fullName>
    </submittedName>
</protein>
<evidence type="ECO:0000313" key="3">
    <source>
        <dbReference type="EMBL" id="SDH26132.1"/>
    </source>
</evidence>
<accession>A0A1G8AYM9</accession>
<organism evidence="3 4">
    <name type="scientific">Roseospirillum parvum</name>
    <dbReference type="NCBI Taxonomy" id="83401"/>
    <lineage>
        <taxon>Bacteria</taxon>
        <taxon>Pseudomonadati</taxon>
        <taxon>Pseudomonadota</taxon>
        <taxon>Alphaproteobacteria</taxon>
        <taxon>Rhodospirillales</taxon>
        <taxon>Rhodospirillaceae</taxon>
        <taxon>Roseospirillum</taxon>
    </lineage>
</organism>
<comment type="similarity">
    <text evidence="1">Belongs to the short-chain dehydrogenases/reductases (SDR) family.</text>
</comment>
<sequence>MPLMDGRVALVTGASRGIGRAVARRYAEEGAHVIALARSQAGLEELDDEVRAAGLPGLTLIVEDLTKLDAIDRIAVAIYERFKKLDVLVANAGLIGELAPMHQIDPAEWEKVLTVNLTANFRLLRGFDPLLRASEAGRAIYVSSGAAQGIRPYWGPYAVSKAGLEMMVRSYAAEVEKVTNIRANLLDPGATRTKMRQIAYPGEHPDTLKPPEALADLFVEMSRPAFTKSGELVTYTPPAG</sequence>
<evidence type="ECO:0000256" key="1">
    <source>
        <dbReference type="ARBA" id="ARBA00006484"/>
    </source>
</evidence>
<dbReference type="CDD" id="cd05233">
    <property type="entry name" value="SDR_c"/>
    <property type="match status" value="1"/>
</dbReference>
<dbReference type="Pfam" id="PF00106">
    <property type="entry name" value="adh_short"/>
    <property type="match status" value="1"/>
</dbReference>
<keyword evidence="4" id="KW-1185">Reference proteome</keyword>
<gene>
    <name evidence="3" type="ORF">SAMN05421742_105152</name>
</gene>
<keyword evidence="2" id="KW-0560">Oxidoreductase</keyword>
<dbReference type="PANTHER" id="PTHR43669">
    <property type="entry name" value="5-KETO-D-GLUCONATE 5-REDUCTASE"/>
    <property type="match status" value="1"/>
</dbReference>
<proteinExistence type="inferred from homology"/>
<dbReference type="EMBL" id="FNCV01000005">
    <property type="protein sequence ID" value="SDH26132.1"/>
    <property type="molecule type" value="Genomic_DNA"/>
</dbReference>
<reference evidence="4" key="1">
    <citation type="submission" date="2016-10" db="EMBL/GenBank/DDBJ databases">
        <authorList>
            <person name="Varghese N."/>
            <person name="Submissions S."/>
        </authorList>
    </citation>
    <scope>NUCLEOTIDE SEQUENCE [LARGE SCALE GENOMIC DNA]</scope>
    <source>
        <strain evidence="4">930I</strain>
    </source>
</reference>
<dbReference type="InterPro" id="IPR036291">
    <property type="entry name" value="NAD(P)-bd_dom_sf"/>
</dbReference>